<dbReference type="Proteomes" id="UP001208570">
    <property type="component" value="Unassembled WGS sequence"/>
</dbReference>
<proteinExistence type="predicted"/>
<gene>
    <name evidence="1" type="ORF">LSH36_125g05000</name>
</gene>
<protein>
    <submittedName>
        <fullName evidence="1">Uncharacterized protein</fullName>
    </submittedName>
</protein>
<reference evidence="1" key="1">
    <citation type="journal article" date="2023" name="Mol. Biol. Evol.">
        <title>Third-Generation Sequencing Reveals the Adaptive Role of the Epigenome in Three Deep-Sea Polychaetes.</title>
        <authorList>
            <person name="Perez M."/>
            <person name="Aroh O."/>
            <person name="Sun Y."/>
            <person name="Lan Y."/>
            <person name="Juniper S.K."/>
            <person name="Young C.R."/>
            <person name="Angers B."/>
            <person name="Qian P.Y."/>
        </authorList>
    </citation>
    <scope>NUCLEOTIDE SEQUENCE</scope>
    <source>
        <strain evidence="1">P08H-3</strain>
    </source>
</reference>
<sequence>MFKGGRPVHPIWKYFLRVTVDVILQHPPISPRRGPYHPQKKQIVPTQSDISSYITTTSVQDSIKIAKDRFKYVVTCIVNDNARNMDKMKEGAKEDDFSQIRWKSQLACIDTFIKNRNSYMNIVHEHEDDFDKQIARKIRDISIYDNARDLAPQLRPIAVALDKARSDSHSIADSCHICFHQHESNYMVKAVEKSGVPRDFVELALQLLSALVFQHPPRGFFQATETPWYLVTGSSDDFVIWINDD</sequence>
<keyword evidence="2" id="KW-1185">Reference proteome</keyword>
<dbReference type="EMBL" id="JAODUP010000125">
    <property type="protein sequence ID" value="KAK2160907.1"/>
    <property type="molecule type" value="Genomic_DNA"/>
</dbReference>
<evidence type="ECO:0000313" key="1">
    <source>
        <dbReference type="EMBL" id="KAK2160907.1"/>
    </source>
</evidence>
<evidence type="ECO:0000313" key="2">
    <source>
        <dbReference type="Proteomes" id="UP001208570"/>
    </source>
</evidence>
<organism evidence="1 2">
    <name type="scientific">Paralvinella palmiformis</name>
    <dbReference type="NCBI Taxonomy" id="53620"/>
    <lineage>
        <taxon>Eukaryota</taxon>
        <taxon>Metazoa</taxon>
        <taxon>Spiralia</taxon>
        <taxon>Lophotrochozoa</taxon>
        <taxon>Annelida</taxon>
        <taxon>Polychaeta</taxon>
        <taxon>Sedentaria</taxon>
        <taxon>Canalipalpata</taxon>
        <taxon>Terebellida</taxon>
        <taxon>Terebelliformia</taxon>
        <taxon>Alvinellidae</taxon>
        <taxon>Paralvinella</taxon>
    </lineage>
</organism>
<dbReference type="AlphaFoldDB" id="A0AAD9JXG7"/>
<accession>A0AAD9JXG7</accession>
<comment type="caution">
    <text evidence="1">The sequence shown here is derived from an EMBL/GenBank/DDBJ whole genome shotgun (WGS) entry which is preliminary data.</text>
</comment>
<name>A0AAD9JXG7_9ANNE</name>